<dbReference type="InterPro" id="IPR012337">
    <property type="entry name" value="RNaseH-like_sf"/>
</dbReference>
<organism evidence="2 3">
    <name type="scientific">Lucifera butyrica</name>
    <dbReference type="NCBI Taxonomy" id="1351585"/>
    <lineage>
        <taxon>Bacteria</taxon>
        <taxon>Bacillati</taxon>
        <taxon>Bacillota</taxon>
        <taxon>Negativicutes</taxon>
        <taxon>Veillonellales</taxon>
        <taxon>Veillonellaceae</taxon>
        <taxon>Lucifera</taxon>
    </lineage>
</organism>
<evidence type="ECO:0000313" key="2">
    <source>
        <dbReference type="EMBL" id="VBB09290.1"/>
    </source>
</evidence>
<accession>A0A498REQ6</accession>
<dbReference type="GO" id="GO:0006139">
    <property type="term" value="P:nucleobase-containing compound metabolic process"/>
    <property type="evidence" value="ECO:0007669"/>
    <property type="project" value="InterPro"/>
</dbReference>
<name>A0A498REQ6_9FIRM</name>
<dbReference type="SUPFAM" id="SSF53098">
    <property type="entry name" value="Ribonuclease H-like"/>
    <property type="match status" value="1"/>
</dbReference>
<dbReference type="EMBL" id="UPPP01000116">
    <property type="protein sequence ID" value="VBB09290.1"/>
    <property type="molecule type" value="Genomic_DNA"/>
</dbReference>
<gene>
    <name evidence="2" type="ORF">LUCI_4580</name>
</gene>
<proteinExistence type="predicted"/>
<dbReference type="Proteomes" id="UP000277811">
    <property type="component" value="Unassembled WGS sequence"/>
</dbReference>
<reference evidence="2 3" key="1">
    <citation type="submission" date="2018-06" db="EMBL/GenBank/DDBJ databases">
        <authorList>
            <person name="Strepis N."/>
        </authorList>
    </citation>
    <scope>NUCLEOTIDE SEQUENCE [LARGE SCALE GENOMIC DNA]</scope>
    <source>
        <strain evidence="2">LUCI</strain>
    </source>
</reference>
<dbReference type="InterPro" id="IPR037027">
    <property type="entry name" value="YqgF/RNaseH-like_dom_sf"/>
</dbReference>
<dbReference type="RefSeq" id="WP_122630091.1">
    <property type="nucleotide sequence ID" value="NZ_UPPP01000116.1"/>
</dbReference>
<dbReference type="SMART" id="SM00732">
    <property type="entry name" value="YqgFc"/>
    <property type="match status" value="1"/>
</dbReference>
<evidence type="ECO:0000313" key="3">
    <source>
        <dbReference type="Proteomes" id="UP000277811"/>
    </source>
</evidence>
<protein>
    <recommendedName>
        <fullName evidence="1">YqgF/RNase H-like domain-containing protein</fullName>
    </recommendedName>
</protein>
<dbReference type="InterPro" id="IPR006641">
    <property type="entry name" value="YqgF/RNaseH-like_dom"/>
</dbReference>
<keyword evidence="3" id="KW-1185">Reference proteome</keyword>
<evidence type="ECO:0000259" key="1">
    <source>
        <dbReference type="SMART" id="SM00732"/>
    </source>
</evidence>
<feature type="domain" description="YqgF/RNase H-like" evidence="1">
    <location>
        <begin position="3"/>
        <end position="92"/>
    </location>
</feature>
<dbReference type="Gene3D" id="3.30.420.140">
    <property type="entry name" value="YqgF/RNase H-like domain"/>
    <property type="match status" value="1"/>
</dbReference>
<dbReference type="OrthoDB" id="5161at2"/>
<sequence>MEDLVVAVDPGRAKCGVAVVHRTQGALRRQVVETAALATAVTALAHEYETVTVILGDRTYSAETARTLAGLTVQGEALRVRRVDEHHTSEMARSRYWRENPPRGWKRLIPVTMQVPPVPIDDYVAVILAERYFCSNSC</sequence>
<dbReference type="AlphaFoldDB" id="A0A498REQ6"/>